<dbReference type="PANTHER" id="PTHR22948:SF29">
    <property type="entry name" value="FI02030P-RELATED"/>
    <property type="match status" value="1"/>
</dbReference>
<accession>A0A1S3JJ78</accession>
<dbReference type="Gene3D" id="2.40.50.90">
    <property type="match status" value="1"/>
</dbReference>
<dbReference type="InterPro" id="IPR035437">
    <property type="entry name" value="SNase_OB-fold_sf"/>
</dbReference>
<keyword evidence="1" id="KW-1185">Reference proteome</keyword>
<dbReference type="KEGG" id="lak:106173749"/>
<dbReference type="InParanoid" id="A0A1S3JJ78"/>
<evidence type="ECO:0000313" key="1">
    <source>
        <dbReference type="Proteomes" id="UP000085678"/>
    </source>
</evidence>
<reference evidence="2" key="1">
    <citation type="submission" date="2025-08" db="UniProtKB">
        <authorList>
            <consortium name="RefSeq"/>
        </authorList>
    </citation>
    <scope>IDENTIFICATION</scope>
    <source>
        <tissue evidence="2">Gonads</tissue>
    </source>
</reference>
<dbReference type="InterPro" id="IPR050621">
    <property type="entry name" value="Tudor_domain_containing"/>
</dbReference>
<proteinExistence type="predicted"/>
<organism evidence="1 2">
    <name type="scientific">Lingula anatina</name>
    <name type="common">Brachiopod</name>
    <name type="synonym">Lingula unguis</name>
    <dbReference type="NCBI Taxonomy" id="7574"/>
    <lineage>
        <taxon>Eukaryota</taxon>
        <taxon>Metazoa</taxon>
        <taxon>Spiralia</taxon>
        <taxon>Lophotrochozoa</taxon>
        <taxon>Brachiopoda</taxon>
        <taxon>Linguliformea</taxon>
        <taxon>Lingulata</taxon>
        <taxon>Lingulida</taxon>
        <taxon>Linguloidea</taxon>
        <taxon>Lingulidae</taxon>
        <taxon>Lingula</taxon>
    </lineage>
</organism>
<protein>
    <submittedName>
        <fullName evidence="2">Tudor domain-containing protein 7B</fullName>
    </submittedName>
</protein>
<evidence type="ECO:0000313" key="2">
    <source>
        <dbReference type="RefSeq" id="XP_013410433.1"/>
    </source>
</evidence>
<dbReference type="PANTHER" id="PTHR22948">
    <property type="entry name" value="TUDOR DOMAIN CONTAINING PROTEIN"/>
    <property type="match status" value="1"/>
</dbReference>
<dbReference type="Proteomes" id="UP000085678">
    <property type="component" value="Unplaced"/>
</dbReference>
<dbReference type="AlphaFoldDB" id="A0A1S3JJ78"/>
<dbReference type="OrthoDB" id="6065551at2759"/>
<name>A0A1S3JJ78_LINAN</name>
<dbReference type="RefSeq" id="XP_013410433.1">
    <property type="nucleotide sequence ID" value="XM_013554979.2"/>
</dbReference>
<sequence>MSPEDLQPLPAHFRYMPFQAVKAKLAGVQPLGGRDWSKAAKDRFIELANEKDLVGLICNDKDSDRVAIRLIDTSQEGVDLTIDSVLVEEGLVERK</sequence>
<gene>
    <name evidence="2" type="primary">LOC106173749</name>
</gene>
<dbReference type="GeneID" id="106173749"/>